<protein>
    <submittedName>
        <fullName evidence="1">Uncharacterized protein</fullName>
    </submittedName>
</protein>
<dbReference type="PANTHER" id="PTHR21037">
    <property type="entry name" value="39S RIBOSOMAL PROTEIN L14, MITOCHONDRIAL"/>
    <property type="match status" value="1"/>
</dbReference>
<dbReference type="PANTHER" id="PTHR21037:SF2">
    <property type="entry name" value="SIMILAR TO NOVEL PROTEIN"/>
    <property type="match status" value="1"/>
</dbReference>
<organism evidence="1">
    <name type="scientific">Ignavibacterium album</name>
    <dbReference type="NCBI Taxonomy" id="591197"/>
    <lineage>
        <taxon>Bacteria</taxon>
        <taxon>Pseudomonadati</taxon>
        <taxon>Ignavibacteriota</taxon>
        <taxon>Ignavibacteria</taxon>
        <taxon>Ignavibacteriales</taxon>
        <taxon>Ignavibacteriaceae</taxon>
        <taxon>Ignavibacterium</taxon>
    </lineage>
</organism>
<gene>
    <name evidence="1" type="ORF">ENS56_07360</name>
</gene>
<accession>A0A832DH00</accession>
<dbReference type="AlphaFoldDB" id="A0A832DH00"/>
<evidence type="ECO:0000313" key="1">
    <source>
        <dbReference type="EMBL" id="HGT47835.1"/>
    </source>
</evidence>
<comment type="caution">
    <text evidence="1">The sequence shown here is derived from an EMBL/GenBank/DDBJ whole genome shotgun (WGS) entry which is preliminary data.</text>
</comment>
<proteinExistence type="predicted"/>
<dbReference type="EMBL" id="DSVI01000008">
    <property type="protein sequence ID" value="HGT47835.1"/>
    <property type="molecule type" value="Genomic_DNA"/>
</dbReference>
<dbReference type="Pfam" id="PF17653">
    <property type="entry name" value="DUF5522"/>
    <property type="match status" value="1"/>
</dbReference>
<dbReference type="InterPro" id="IPR040807">
    <property type="entry name" value="DUF5522"/>
</dbReference>
<sequence length="74" mass="8663">MQINKNELYKISRLNKNYPRYNEILKLHKEAIENGQDIYFDPETGFAVLTAEFLLKRGYCCGSGCRHCPYEVKS</sequence>
<reference evidence="1" key="1">
    <citation type="journal article" date="2020" name="mSystems">
        <title>Genome- and Community-Level Interaction Insights into Carbon Utilization and Element Cycling Functions of Hydrothermarchaeota in Hydrothermal Sediment.</title>
        <authorList>
            <person name="Zhou Z."/>
            <person name="Liu Y."/>
            <person name="Xu W."/>
            <person name="Pan J."/>
            <person name="Luo Z.H."/>
            <person name="Li M."/>
        </authorList>
    </citation>
    <scope>NUCLEOTIDE SEQUENCE [LARGE SCALE GENOMIC DNA]</scope>
    <source>
        <strain evidence="1">SpSt-500</strain>
    </source>
</reference>
<name>A0A832DH00_9BACT</name>